<keyword evidence="2" id="KW-1185">Reference proteome</keyword>
<evidence type="ECO:0000313" key="2">
    <source>
        <dbReference type="Proteomes" id="UP001151760"/>
    </source>
</evidence>
<reference evidence="1" key="2">
    <citation type="submission" date="2022-01" db="EMBL/GenBank/DDBJ databases">
        <authorList>
            <person name="Yamashiro T."/>
            <person name="Shiraishi A."/>
            <person name="Satake H."/>
            <person name="Nakayama K."/>
        </authorList>
    </citation>
    <scope>NUCLEOTIDE SEQUENCE</scope>
</reference>
<gene>
    <name evidence="1" type="ORF">Tco_1002474</name>
</gene>
<evidence type="ECO:0000313" key="1">
    <source>
        <dbReference type="EMBL" id="GJT58941.1"/>
    </source>
</evidence>
<proteinExistence type="predicted"/>
<sequence>MRNIPMTMFLPRRERVRKSKRHREGQNYDVLSDIPKIDEDEEISEDASPEFLEEIKNHEIVEVVRIVNKKEFDQDFMEEILVNRDDNKAYIFYEGDYQYLKKNDIEDIYYLCLKGKVNYHENGLLNSLIVFLGSFVIWERVHDYQLGIESYQIKINLIVPTLIIPEKVVKEVSAIVCVARYILKEPPLGDLDEDIIELFETKIKKHLKHRRKMRRWESFVNGRPIP</sequence>
<accession>A0ABQ5F6D4</accession>
<dbReference type="EMBL" id="BQNB010017064">
    <property type="protein sequence ID" value="GJT58941.1"/>
    <property type="molecule type" value="Genomic_DNA"/>
</dbReference>
<dbReference type="Proteomes" id="UP001151760">
    <property type="component" value="Unassembled WGS sequence"/>
</dbReference>
<protein>
    <submittedName>
        <fullName evidence="1">Uncharacterized protein</fullName>
    </submittedName>
</protein>
<organism evidence="1 2">
    <name type="scientific">Tanacetum coccineum</name>
    <dbReference type="NCBI Taxonomy" id="301880"/>
    <lineage>
        <taxon>Eukaryota</taxon>
        <taxon>Viridiplantae</taxon>
        <taxon>Streptophyta</taxon>
        <taxon>Embryophyta</taxon>
        <taxon>Tracheophyta</taxon>
        <taxon>Spermatophyta</taxon>
        <taxon>Magnoliopsida</taxon>
        <taxon>eudicotyledons</taxon>
        <taxon>Gunneridae</taxon>
        <taxon>Pentapetalae</taxon>
        <taxon>asterids</taxon>
        <taxon>campanulids</taxon>
        <taxon>Asterales</taxon>
        <taxon>Asteraceae</taxon>
        <taxon>Asteroideae</taxon>
        <taxon>Anthemideae</taxon>
        <taxon>Anthemidinae</taxon>
        <taxon>Tanacetum</taxon>
    </lineage>
</organism>
<comment type="caution">
    <text evidence="1">The sequence shown here is derived from an EMBL/GenBank/DDBJ whole genome shotgun (WGS) entry which is preliminary data.</text>
</comment>
<reference evidence="1" key="1">
    <citation type="journal article" date="2022" name="Int. J. Mol. Sci.">
        <title>Draft Genome of Tanacetum Coccineum: Genomic Comparison of Closely Related Tanacetum-Family Plants.</title>
        <authorList>
            <person name="Yamashiro T."/>
            <person name="Shiraishi A."/>
            <person name="Nakayama K."/>
            <person name="Satake H."/>
        </authorList>
    </citation>
    <scope>NUCLEOTIDE SEQUENCE</scope>
</reference>
<name>A0ABQ5F6D4_9ASTR</name>